<evidence type="ECO:0000256" key="1">
    <source>
        <dbReference type="SAM" id="MobiDB-lite"/>
    </source>
</evidence>
<feature type="region of interest" description="Disordered" evidence="1">
    <location>
        <begin position="384"/>
        <end position="408"/>
    </location>
</feature>
<gene>
    <name evidence="3" type="ORF">CTEN210_16190</name>
</gene>
<comment type="caution">
    <text evidence="3">The sequence shown here is derived from an EMBL/GenBank/DDBJ whole genome shotgun (WGS) entry which is preliminary data.</text>
</comment>
<dbReference type="AlphaFoldDB" id="A0AAD3DBR9"/>
<organism evidence="3 4">
    <name type="scientific">Chaetoceros tenuissimus</name>
    <dbReference type="NCBI Taxonomy" id="426638"/>
    <lineage>
        <taxon>Eukaryota</taxon>
        <taxon>Sar</taxon>
        <taxon>Stramenopiles</taxon>
        <taxon>Ochrophyta</taxon>
        <taxon>Bacillariophyta</taxon>
        <taxon>Coscinodiscophyceae</taxon>
        <taxon>Chaetocerotophycidae</taxon>
        <taxon>Chaetocerotales</taxon>
        <taxon>Chaetocerotaceae</taxon>
        <taxon>Chaetoceros</taxon>
    </lineage>
</organism>
<feature type="compositionally biased region" description="Polar residues" evidence="1">
    <location>
        <begin position="384"/>
        <end position="402"/>
    </location>
</feature>
<keyword evidence="2" id="KW-0732">Signal</keyword>
<reference evidence="3 4" key="1">
    <citation type="journal article" date="2021" name="Sci. Rep.">
        <title>The genome of the diatom Chaetoceros tenuissimus carries an ancient integrated fragment of an extant virus.</title>
        <authorList>
            <person name="Hongo Y."/>
            <person name="Kimura K."/>
            <person name="Takaki Y."/>
            <person name="Yoshida Y."/>
            <person name="Baba S."/>
            <person name="Kobayashi G."/>
            <person name="Nagasaki K."/>
            <person name="Hano T."/>
            <person name="Tomaru Y."/>
        </authorList>
    </citation>
    <scope>NUCLEOTIDE SEQUENCE [LARGE SCALE GENOMIC DNA]</scope>
    <source>
        <strain evidence="3 4">NIES-3715</strain>
    </source>
</reference>
<protein>
    <submittedName>
        <fullName evidence="3">Uncharacterized protein</fullName>
    </submittedName>
</protein>
<proteinExistence type="predicted"/>
<accession>A0AAD3DBR9</accession>
<keyword evidence="4" id="KW-1185">Reference proteome</keyword>
<sequence length="663" mass="72811">MFCTGVILGHLTGVKLCMIRIQLCIISDSCAGQPSPGTCLLAILSKFHTYRCRSTFLLSHSSRTNRQKEGRVSAKAKFSKMMPLAPPPMLFNPFKAKQEMLRHMKLKTLENYQKAQNRNLSEIPSRATISIASSFSSASTSSVASEDVSHIEHNIGGLNAVHLGPKQAKALNFLVSNRIISSPLATTHTRKREMNSPQDGQIPKIPSIVNIVEPAAKRAKTCHEPSPIILATPQDADNLNSIHCFVRKHIEVFAATEQETSAPCPGRKTPLVLGQVGLRCIHCKAVHPRLRTKRAVCYPRSISRVYNCVSDMKFDHFSNCNYLPVNVKKEFETLNQRNGAKGRVKGSNNTAKFYYDSAVKLGMQEEGDYVTLDGKIPADTIRESSVSHLPQEASSTTSSLNSLKPLPEPVAMHPAPQEISPRKEPAVTSSAFHNNNSTTTDRCLLATPADEQALNPIHCFVRQNVEAFIANEEDVSAPRPGRKQKVSLGQIGIRCIKCKHLSPKNRVKRAICYPPTISNLYHAVSNMKFDHFGACKGLSAQERQEFCNIKNMSKRKSKGNASSTAKYYEDSAKNDLGLVDTSDGVRVQNNSFVNPVATADANDSPTPSTILLHGFSLPSLPSRSRSPSPGHHSFNSGSSMEGMEALIAATEYEEQKINRQANV</sequence>
<name>A0AAD3DBR9_9STRA</name>
<evidence type="ECO:0000313" key="3">
    <source>
        <dbReference type="EMBL" id="GFH59714.1"/>
    </source>
</evidence>
<feature type="signal peptide" evidence="2">
    <location>
        <begin position="1"/>
        <end position="32"/>
    </location>
</feature>
<evidence type="ECO:0000256" key="2">
    <source>
        <dbReference type="SAM" id="SignalP"/>
    </source>
</evidence>
<dbReference type="Proteomes" id="UP001054902">
    <property type="component" value="Unassembled WGS sequence"/>
</dbReference>
<dbReference type="EMBL" id="BLLK01000069">
    <property type="protein sequence ID" value="GFH59714.1"/>
    <property type="molecule type" value="Genomic_DNA"/>
</dbReference>
<evidence type="ECO:0000313" key="4">
    <source>
        <dbReference type="Proteomes" id="UP001054902"/>
    </source>
</evidence>
<feature type="chain" id="PRO_5042151384" evidence="2">
    <location>
        <begin position="33"/>
        <end position="663"/>
    </location>
</feature>